<name>A0A834M1N3_RHYFE</name>
<evidence type="ECO:0000256" key="1">
    <source>
        <dbReference type="ARBA" id="ARBA00022460"/>
    </source>
</evidence>
<dbReference type="GO" id="GO:0062129">
    <property type="term" value="C:chitin-based extracellular matrix"/>
    <property type="evidence" value="ECO:0007669"/>
    <property type="project" value="TreeGrafter"/>
</dbReference>
<dbReference type="OrthoDB" id="6923072at2759"/>
<evidence type="ECO:0000313" key="4">
    <source>
        <dbReference type="Proteomes" id="UP000625711"/>
    </source>
</evidence>
<dbReference type="GO" id="GO:0008010">
    <property type="term" value="F:structural constituent of chitin-based larval cuticle"/>
    <property type="evidence" value="ECO:0007669"/>
    <property type="project" value="TreeGrafter"/>
</dbReference>
<protein>
    <submittedName>
        <fullName evidence="3">Uncharacterized protein</fullName>
    </submittedName>
</protein>
<dbReference type="InterPro" id="IPR000618">
    <property type="entry name" value="Insect_cuticle"/>
</dbReference>
<organism evidence="3 4">
    <name type="scientific">Rhynchophorus ferrugineus</name>
    <name type="common">Red palm weevil</name>
    <name type="synonym">Curculio ferrugineus</name>
    <dbReference type="NCBI Taxonomy" id="354439"/>
    <lineage>
        <taxon>Eukaryota</taxon>
        <taxon>Metazoa</taxon>
        <taxon>Ecdysozoa</taxon>
        <taxon>Arthropoda</taxon>
        <taxon>Hexapoda</taxon>
        <taxon>Insecta</taxon>
        <taxon>Pterygota</taxon>
        <taxon>Neoptera</taxon>
        <taxon>Endopterygota</taxon>
        <taxon>Coleoptera</taxon>
        <taxon>Polyphaga</taxon>
        <taxon>Cucujiformia</taxon>
        <taxon>Curculionidae</taxon>
        <taxon>Dryophthorinae</taxon>
        <taxon>Rhynchophorus</taxon>
    </lineage>
</organism>
<keyword evidence="4" id="KW-1185">Reference proteome</keyword>
<keyword evidence="1 2" id="KW-0193">Cuticle</keyword>
<gene>
    <name evidence="3" type="ORF">GWI33_000411</name>
</gene>
<dbReference type="AlphaFoldDB" id="A0A834M1N3"/>
<evidence type="ECO:0000256" key="2">
    <source>
        <dbReference type="PROSITE-ProRule" id="PRU00497"/>
    </source>
</evidence>
<dbReference type="InterPro" id="IPR031311">
    <property type="entry name" value="CHIT_BIND_RR_consensus"/>
</dbReference>
<proteinExistence type="predicted"/>
<dbReference type="PANTHER" id="PTHR10380">
    <property type="entry name" value="CUTICLE PROTEIN"/>
    <property type="match status" value="1"/>
</dbReference>
<evidence type="ECO:0000313" key="3">
    <source>
        <dbReference type="EMBL" id="KAF7264271.1"/>
    </source>
</evidence>
<dbReference type="EMBL" id="JAACXV010017862">
    <property type="protein sequence ID" value="KAF7264271.1"/>
    <property type="molecule type" value="Genomic_DNA"/>
</dbReference>
<dbReference type="PROSITE" id="PS00233">
    <property type="entry name" value="CHIT_BIND_RR_1"/>
    <property type="match status" value="1"/>
</dbReference>
<dbReference type="PROSITE" id="PS51155">
    <property type="entry name" value="CHIT_BIND_RR_2"/>
    <property type="match status" value="1"/>
</dbReference>
<reference evidence="3" key="1">
    <citation type="submission" date="2020-08" db="EMBL/GenBank/DDBJ databases">
        <title>Genome sequencing and assembly of the red palm weevil Rhynchophorus ferrugineus.</title>
        <authorList>
            <person name="Dias G.B."/>
            <person name="Bergman C.M."/>
            <person name="Manee M."/>
        </authorList>
    </citation>
    <scope>NUCLEOTIDE SEQUENCE</scope>
    <source>
        <strain evidence="3">AA-2017</strain>
        <tissue evidence="3">Whole larva</tissue>
    </source>
</reference>
<dbReference type="Proteomes" id="UP000625711">
    <property type="component" value="Unassembled WGS sequence"/>
</dbReference>
<accession>A0A834M1N3</accession>
<comment type="caution">
    <text evidence="3">The sequence shown here is derived from an EMBL/GenBank/DDBJ whole genome shotgun (WGS) entry which is preliminary data.</text>
</comment>
<sequence length="177" mass="19342">MQDIFVHLAQKIGGVTYNLLSCKSATIILILAGTVLTLPQREERGFSNPEYYQKSPLNDVPILHMEVTNDGEGVYKFAYETGNKIAQQESGDGNTAQGSYAYTAPDGQQISMSYVADANGFHPQGSHVPVPPPMPELIKRAVEQNLADEARGVFDDGQYREGREGLAAPALPKQFRV</sequence>
<dbReference type="InterPro" id="IPR050468">
    <property type="entry name" value="Cuticle_Struct_Prot"/>
</dbReference>
<dbReference type="PRINTS" id="PR00947">
    <property type="entry name" value="CUTICLE"/>
</dbReference>
<dbReference type="Pfam" id="PF00379">
    <property type="entry name" value="Chitin_bind_4"/>
    <property type="match status" value="1"/>
</dbReference>
<dbReference type="PANTHER" id="PTHR10380:SF173">
    <property type="entry name" value="CUTICULAR PROTEIN 47EF, ISOFORM C-RELATED"/>
    <property type="match status" value="1"/>
</dbReference>